<feature type="transmembrane region" description="Helical" evidence="1">
    <location>
        <begin position="91"/>
        <end position="112"/>
    </location>
</feature>
<keyword evidence="1" id="KW-1133">Transmembrane helix</keyword>
<evidence type="ECO:0000313" key="2">
    <source>
        <dbReference type="EMBL" id="TXN34838.1"/>
    </source>
</evidence>
<name>A0A5C8V261_9FLAO</name>
<keyword evidence="1" id="KW-0812">Transmembrane</keyword>
<evidence type="ECO:0000256" key="1">
    <source>
        <dbReference type="SAM" id="Phobius"/>
    </source>
</evidence>
<evidence type="ECO:0000313" key="3">
    <source>
        <dbReference type="Proteomes" id="UP000321456"/>
    </source>
</evidence>
<dbReference type="Pfam" id="PF10067">
    <property type="entry name" value="DUF2306"/>
    <property type="match status" value="1"/>
</dbReference>
<dbReference type="RefSeq" id="WP_147743574.1">
    <property type="nucleotide sequence ID" value="NZ_VRUR01000002.1"/>
</dbReference>
<feature type="transmembrane region" description="Helical" evidence="1">
    <location>
        <begin position="179"/>
        <end position="200"/>
    </location>
</feature>
<sequence length="208" mass="23521">MAGVIRNKIAWVVFAFLAMGVGLYPFAYWFTSEKFGLLYSKTAELLANEIWNVGFYGHITFGAFALMSGWSQFSKKIRSKNLKLHRNLGKVYVFSALLSGICGVYIAFFATGGLITSLGFLCLGIIWLYTTLKAYLAIRAKDLALHQGMMIYSYAACFAAVTLRIWLPLLTMAFGEFLIAYKIVAWLCWVPNMIFAFFWVKRKGMNLV</sequence>
<reference evidence="2 3" key="1">
    <citation type="submission" date="2019-08" db="EMBL/GenBank/DDBJ databases">
        <title>Professor.</title>
        <authorList>
            <person name="Park J.S."/>
        </authorList>
    </citation>
    <scope>NUCLEOTIDE SEQUENCE [LARGE SCALE GENOMIC DNA]</scope>
    <source>
        <strain evidence="2 3">176CP5-101</strain>
    </source>
</reference>
<protein>
    <submittedName>
        <fullName evidence="2">DUF2306 domain-containing protein</fullName>
    </submittedName>
</protein>
<dbReference type="InterPro" id="IPR018750">
    <property type="entry name" value="DUF2306_membrane"/>
</dbReference>
<feature type="transmembrane region" description="Helical" evidence="1">
    <location>
        <begin position="50"/>
        <end position="70"/>
    </location>
</feature>
<keyword evidence="3" id="KW-1185">Reference proteome</keyword>
<dbReference type="AlphaFoldDB" id="A0A5C8V261"/>
<feature type="transmembrane region" description="Helical" evidence="1">
    <location>
        <begin position="150"/>
        <end position="167"/>
    </location>
</feature>
<feature type="transmembrane region" description="Helical" evidence="1">
    <location>
        <begin position="9"/>
        <end position="30"/>
    </location>
</feature>
<accession>A0A5C8V261</accession>
<dbReference type="Proteomes" id="UP000321456">
    <property type="component" value="Unassembled WGS sequence"/>
</dbReference>
<organism evidence="2 3">
    <name type="scientific">Flagellimonas hymeniacidonis</name>
    <dbReference type="NCBI Taxonomy" id="2603628"/>
    <lineage>
        <taxon>Bacteria</taxon>
        <taxon>Pseudomonadati</taxon>
        <taxon>Bacteroidota</taxon>
        <taxon>Flavobacteriia</taxon>
        <taxon>Flavobacteriales</taxon>
        <taxon>Flavobacteriaceae</taxon>
        <taxon>Flagellimonas</taxon>
    </lineage>
</organism>
<keyword evidence="1" id="KW-0472">Membrane</keyword>
<feature type="transmembrane region" description="Helical" evidence="1">
    <location>
        <begin position="118"/>
        <end position="138"/>
    </location>
</feature>
<comment type="caution">
    <text evidence="2">The sequence shown here is derived from an EMBL/GenBank/DDBJ whole genome shotgun (WGS) entry which is preliminary data.</text>
</comment>
<gene>
    <name evidence="2" type="ORF">FVB32_09550</name>
</gene>
<dbReference type="EMBL" id="VRUR01000002">
    <property type="protein sequence ID" value="TXN34838.1"/>
    <property type="molecule type" value="Genomic_DNA"/>
</dbReference>
<proteinExistence type="predicted"/>